<dbReference type="Gene3D" id="3.90.550.10">
    <property type="entry name" value="Spore Coat Polysaccharide Biosynthesis Protein SpsA, Chain A"/>
    <property type="match status" value="1"/>
</dbReference>
<dbReference type="Pfam" id="PF00535">
    <property type="entry name" value="Glycos_transf_2"/>
    <property type="match status" value="1"/>
</dbReference>
<evidence type="ECO:0000259" key="4">
    <source>
        <dbReference type="Pfam" id="PF00535"/>
    </source>
</evidence>
<dbReference type="EMBL" id="WTVA01000015">
    <property type="protein sequence ID" value="MZR23980.1"/>
    <property type="molecule type" value="Genomic_DNA"/>
</dbReference>
<evidence type="ECO:0000256" key="1">
    <source>
        <dbReference type="ARBA" id="ARBA00006739"/>
    </source>
</evidence>
<keyword evidence="6" id="KW-1185">Reference proteome</keyword>
<name>A0A845MKZ1_9PROT</name>
<reference evidence="5 6" key="1">
    <citation type="journal article" date="2014" name="Int. J. Syst. Evol. Microbiol.">
        <title>Sneathiella chungangensis sp. nov., isolated from a marine sand, and emended description of the genus Sneathiella.</title>
        <authorList>
            <person name="Siamphan C."/>
            <person name="Kim H."/>
            <person name="Lee J.S."/>
            <person name="Kim W."/>
        </authorList>
    </citation>
    <scope>NUCLEOTIDE SEQUENCE [LARGE SCALE GENOMIC DNA]</scope>
    <source>
        <strain evidence="5 6">KCTC 32476</strain>
    </source>
</reference>
<dbReference type="CDD" id="cd00761">
    <property type="entry name" value="Glyco_tranf_GTA_type"/>
    <property type="match status" value="1"/>
</dbReference>
<gene>
    <name evidence="5" type="ORF">GQF03_16720</name>
</gene>
<sequence>MERFELSIVIPHFNDPAGLAACLASLDAQSCDKAEFEVIVCDNNSRQPVEGLEKYNLNARLVVETKRGAGPARNAGVEIAQGRFLAFTDCDCLIDPDFVKNGLRRMKEQGERSVMAGEIVMYPRHERPNSVEAFDIVYSTNQENYAKKNEAATGNLWTSLALFREVGPFRSDVAEDTDWCHRAFAAGATFHYGGDCIVKHPARATFDELRAKWKRQSAMTFNVLKQKPGFNARWLALCFATAASAVPHSIKALKNKRLVRMSDKLKAIVVLFWCRLFRARIMLGFLASGQDHIDPNKHWTRA</sequence>
<dbReference type="SUPFAM" id="SSF53448">
    <property type="entry name" value="Nucleotide-diphospho-sugar transferases"/>
    <property type="match status" value="1"/>
</dbReference>
<evidence type="ECO:0000313" key="6">
    <source>
        <dbReference type="Proteomes" id="UP000445696"/>
    </source>
</evidence>
<dbReference type="OrthoDB" id="6653642at2"/>
<organism evidence="5 6">
    <name type="scientific">Sneathiella chungangensis</name>
    <dbReference type="NCBI Taxonomy" id="1418234"/>
    <lineage>
        <taxon>Bacteria</taxon>
        <taxon>Pseudomonadati</taxon>
        <taxon>Pseudomonadota</taxon>
        <taxon>Alphaproteobacteria</taxon>
        <taxon>Sneathiellales</taxon>
        <taxon>Sneathiellaceae</taxon>
        <taxon>Sneathiella</taxon>
    </lineage>
</organism>
<feature type="domain" description="Glycosyltransferase 2-like" evidence="4">
    <location>
        <begin position="7"/>
        <end position="116"/>
    </location>
</feature>
<proteinExistence type="inferred from homology"/>
<comment type="similarity">
    <text evidence="1">Belongs to the glycosyltransferase 2 family.</text>
</comment>
<accession>A0A845MKZ1</accession>
<dbReference type="AlphaFoldDB" id="A0A845MKZ1"/>
<keyword evidence="2" id="KW-0328">Glycosyltransferase</keyword>
<dbReference type="PANTHER" id="PTHR43179:SF12">
    <property type="entry name" value="GALACTOFURANOSYLTRANSFERASE GLFT2"/>
    <property type="match status" value="1"/>
</dbReference>
<dbReference type="InterPro" id="IPR029044">
    <property type="entry name" value="Nucleotide-diphossugar_trans"/>
</dbReference>
<evidence type="ECO:0000256" key="3">
    <source>
        <dbReference type="ARBA" id="ARBA00022679"/>
    </source>
</evidence>
<evidence type="ECO:0000256" key="2">
    <source>
        <dbReference type="ARBA" id="ARBA00022676"/>
    </source>
</evidence>
<dbReference type="InterPro" id="IPR001173">
    <property type="entry name" value="Glyco_trans_2-like"/>
</dbReference>
<evidence type="ECO:0000313" key="5">
    <source>
        <dbReference type="EMBL" id="MZR23980.1"/>
    </source>
</evidence>
<dbReference type="PANTHER" id="PTHR43179">
    <property type="entry name" value="RHAMNOSYLTRANSFERASE WBBL"/>
    <property type="match status" value="1"/>
</dbReference>
<keyword evidence="3 5" id="KW-0808">Transferase</keyword>
<dbReference type="Proteomes" id="UP000445696">
    <property type="component" value="Unassembled WGS sequence"/>
</dbReference>
<dbReference type="GO" id="GO:0016757">
    <property type="term" value="F:glycosyltransferase activity"/>
    <property type="evidence" value="ECO:0007669"/>
    <property type="project" value="UniProtKB-KW"/>
</dbReference>
<comment type="caution">
    <text evidence="5">The sequence shown here is derived from an EMBL/GenBank/DDBJ whole genome shotgun (WGS) entry which is preliminary data.</text>
</comment>
<dbReference type="RefSeq" id="WP_161340445.1">
    <property type="nucleotide sequence ID" value="NZ_JBHSDG010000003.1"/>
</dbReference>
<protein>
    <submittedName>
        <fullName evidence="5">Glycosyltransferase</fullName>
    </submittedName>
</protein>